<feature type="transmembrane region" description="Helical" evidence="1">
    <location>
        <begin position="7"/>
        <end position="24"/>
    </location>
</feature>
<keyword evidence="1" id="KW-0812">Transmembrane</keyword>
<keyword evidence="1" id="KW-0472">Membrane</keyword>
<dbReference type="Proteomes" id="UP000316270">
    <property type="component" value="Chromosome 1"/>
</dbReference>
<reference evidence="2 3" key="1">
    <citation type="submission" date="2019-07" db="EMBL/GenBank/DDBJ databases">
        <title>Finished genome of Venturia effusa.</title>
        <authorList>
            <person name="Young C.A."/>
            <person name="Cox M.P."/>
            <person name="Ganley A.R.D."/>
            <person name="David W.J."/>
        </authorList>
    </citation>
    <scope>NUCLEOTIDE SEQUENCE [LARGE SCALE GENOMIC DNA]</scope>
    <source>
        <strain evidence="3">albino</strain>
    </source>
</reference>
<evidence type="ECO:0000256" key="1">
    <source>
        <dbReference type="SAM" id="Phobius"/>
    </source>
</evidence>
<dbReference type="AlphaFoldDB" id="A0A517KXZ1"/>
<evidence type="ECO:0000313" key="2">
    <source>
        <dbReference type="EMBL" id="QDS68244.1"/>
    </source>
</evidence>
<keyword evidence="1" id="KW-1133">Transmembrane helix</keyword>
<protein>
    <submittedName>
        <fullName evidence="2">Uncharacterized protein</fullName>
    </submittedName>
</protein>
<feature type="transmembrane region" description="Helical" evidence="1">
    <location>
        <begin position="66"/>
        <end position="87"/>
    </location>
</feature>
<keyword evidence="3" id="KW-1185">Reference proteome</keyword>
<accession>A0A517KXZ1</accession>
<sequence>MLSCQRQAVYWTLSISAAGVFTYVQGYPVSQVVLNTCTFASLALISQDSLVDSLQTLKQQDQSISIFYYLTVGVAAVLLGYVTPLLANGPIETRKQRELLLHTRLAYLLIADAEFWISTSRETYLTKFAIPFCRPKVRLTSQSRLKRILAYTATIVLNEVLVRCVSYAIEIMAFGAEARTYTWMPPPLAFLDERVPYMDFVLDSPVRMATLKMTFEICKKAFSLIDPDITWTMSSDESIPAQDLACHCVHEQGSDKGIQVATSILCVPPSL</sequence>
<evidence type="ECO:0000313" key="3">
    <source>
        <dbReference type="Proteomes" id="UP000316270"/>
    </source>
</evidence>
<name>A0A517KXZ1_9PEZI</name>
<organism evidence="2 3">
    <name type="scientific">Venturia effusa</name>
    <dbReference type="NCBI Taxonomy" id="50376"/>
    <lineage>
        <taxon>Eukaryota</taxon>
        <taxon>Fungi</taxon>
        <taxon>Dikarya</taxon>
        <taxon>Ascomycota</taxon>
        <taxon>Pezizomycotina</taxon>
        <taxon>Dothideomycetes</taxon>
        <taxon>Pleosporomycetidae</taxon>
        <taxon>Venturiales</taxon>
        <taxon>Venturiaceae</taxon>
        <taxon>Venturia</taxon>
    </lineage>
</organism>
<dbReference type="EMBL" id="CP042185">
    <property type="protein sequence ID" value="QDS68244.1"/>
    <property type="molecule type" value="Genomic_DNA"/>
</dbReference>
<proteinExistence type="predicted"/>
<gene>
    <name evidence="2" type="ORF">FKW77_010608</name>
</gene>